<accession>L2GK88</accession>
<dbReference type="RefSeq" id="XP_007605195.1">
    <property type="nucleotide sequence ID" value="XM_007605133.1"/>
</dbReference>
<dbReference type="GeneID" id="19882460"/>
<dbReference type="OrthoDB" id="10250354at2759"/>
<evidence type="ECO:0000313" key="2">
    <source>
        <dbReference type="Proteomes" id="UP000011082"/>
    </source>
</evidence>
<dbReference type="AlphaFoldDB" id="L2GK88"/>
<dbReference type="EMBL" id="JH370147">
    <property type="protein sequence ID" value="ELA41261.1"/>
    <property type="molecule type" value="Genomic_DNA"/>
</dbReference>
<dbReference type="VEuPathDB" id="MicrosporidiaDB:VICG_01750"/>
<gene>
    <name evidence="1" type="ORF">VICG_01750</name>
</gene>
<keyword evidence="2" id="KW-1185">Reference proteome</keyword>
<dbReference type="SUPFAM" id="SSF48452">
    <property type="entry name" value="TPR-like"/>
    <property type="match status" value="1"/>
</dbReference>
<name>L2GK88_VITCO</name>
<dbReference type="Gene3D" id="1.25.40.10">
    <property type="entry name" value="Tetratricopeptide repeat domain"/>
    <property type="match status" value="1"/>
</dbReference>
<protein>
    <submittedName>
        <fullName evidence="1">Uncharacterized protein</fullName>
    </submittedName>
</protein>
<dbReference type="STRING" id="993615.L2GK88"/>
<dbReference type="InParanoid" id="L2GK88"/>
<sequence>MDSLILKRFNLHSSLEMRREAFKDLFLLNLINKDGEHKENASEFLKKICGGLAKAHKIEGLASPVNYADFFETLFFLKDKQDPAIVFLNSAEYKKCFEFVKESDNELHKLILGCFYLVNGDFTASLRTFECLENQQTGNDFVRYAKVLVSFIKSKRLTKKETENIKESLAIETDPTVLYYISKIFESIDSRNLQFEALQKCVTVLPNSCAFCSLIVWHIRQKNHTEAYRLIKSSLKDYTDSMNLVCIALEYFLMERKIEEAVSLMDKAEKVFTNDPRIFLFKYMISEALGRADPHYLSQGIEIDPRYFKLYVYLGNTCPSGEESAAAYRKALDCARNYDEIFTAYQLLIVTETQNELFREFPDLFVQEPAK</sequence>
<dbReference type="OMA" id="VCIALEY"/>
<dbReference type="HOGENOM" id="CLU_746400_0_0_1"/>
<dbReference type="Proteomes" id="UP000011082">
    <property type="component" value="Unassembled WGS sequence"/>
</dbReference>
<dbReference type="InterPro" id="IPR011990">
    <property type="entry name" value="TPR-like_helical_dom_sf"/>
</dbReference>
<reference evidence="2" key="1">
    <citation type="submission" date="2011-05" db="EMBL/GenBank/DDBJ databases">
        <title>The genome sequence of Vittaforma corneae strain ATCC 50505.</title>
        <authorList>
            <consortium name="The Broad Institute Genome Sequencing Platform"/>
            <person name="Cuomo C."/>
            <person name="Didier E."/>
            <person name="Bowers L."/>
            <person name="Young S.K."/>
            <person name="Zeng Q."/>
            <person name="Gargeya S."/>
            <person name="Fitzgerald M."/>
            <person name="Haas B."/>
            <person name="Abouelleil A."/>
            <person name="Alvarado L."/>
            <person name="Arachchi H.M."/>
            <person name="Berlin A."/>
            <person name="Chapman S.B."/>
            <person name="Gearin G."/>
            <person name="Goldberg J."/>
            <person name="Griggs A."/>
            <person name="Gujja S."/>
            <person name="Hansen M."/>
            <person name="Heiman D."/>
            <person name="Howarth C."/>
            <person name="Larimer J."/>
            <person name="Lui A."/>
            <person name="MacDonald P.J.P."/>
            <person name="McCowen C."/>
            <person name="Montmayeur A."/>
            <person name="Murphy C."/>
            <person name="Neiman D."/>
            <person name="Pearson M."/>
            <person name="Priest M."/>
            <person name="Roberts A."/>
            <person name="Saif S."/>
            <person name="Shea T."/>
            <person name="Sisk P."/>
            <person name="Stolte C."/>
            <person name="Sykes S."/>
            <person name="Wortman J."/>
            <person name="Nusbaum C."/>
            <person name="Birren B."/>
        </authorList>
    </citation>
    <scope>NUCLEOTIDE SEQUENCE [LARGE SCALE GENOMIC DNA]</scope>
    <source>
        <strain evidence="2">ATCC 50505</strain>
    </source>
</reference>
<organism evidence="1 2">
    <name type="scientific">Vittaforma corneae (strain ATCC 50505)</name>
    <name type="common">Microsporidian parasite</name>
    <name type="synonym">Nosema corneum</name>
    <dbReference type="NCBI Taxonomy" id="993615"/>
    <lineage>
        <taxon>Eukaryota</taxon>
        <taxon>Fungi</taxon>
        <taxon>Fungi incertae sedis</taxon>
        <taxon>Microsporidia</taxon>
        <taxon>Nosematidae</taxon>
        <taxon>Vittaforma</taxon>
    </lineage>
</organism>
<proteinExistence type="predicted"/>
<evidence type="ECO:0000313" key="1">
    <source>
        <dbReference type="EMBL" id="ELA41261.1"/>
    </source>
</evidence>